<keyword evidence="1" id="KW-0813">Transport</keyword>
<dbReference type="Gene3D" id="2.40.420.20">
    <property type="match status" value="1"/>
</dbReference>
<evidence type="ECO:0000313" key="4">
    <source>
        <dbReference type="EMBL" id="MEK0186243.1"/>
    </source>
</evidence>
<keyword evidence="3" id="KW-0472">Membrane</keyword>
<evidence type="ECO:0000256" key="3">
    <source>
        <dbReference type="SAM" id="Phobius"/>
    </source>
</evidence>
<accession>A0ABU8YP91</accession>
<protein>
    <submittedName>
        <fullName evidence="4">Uncharacterized protein</fullName>
    </submittedName>
</protein>
<dbReference type="PANTHER" id="PTHR30097:SF4">
    <property type="entry name" value="SLR6042 PROTEIN"/>
    <property type="match status" value="1"/>
</dbReference>
<evidence type="ECO:0000313" key="5">
    <source>
        <dbReference type="Proteomes" id="UP001384579"/>
    </source>
</evidence>
<dbReference type="RefSeq" id="WP_340524045.1">
    <property type="nucleotide sequence ID" value="NZ_JBBLXS010000196.1"/>
</dbReference>
<dbReference type="InterPro" id="IPR051909">
    <property type="entry name" value="MFP_Cation_Efflux"/>
</dbReference>
<dbReference type="PANTHER" id="PTHR30097">
    <property type="entry name" value="CATION EFFLUX SYSTEM PROTEIN CUSB"/>
    <property type="match status" value="1"/>
</dbReference>
<name>A0ABU8YP91_9CYAN</name>
<evidence type="ECO:0000256" key="2">
    <source>
        <dbReference type="SAM" id="MobiDB-lite"/>
    </source>
</evidence>
<evidence type="ECO:0000256" key="1">
    <source>
        <dbReference type="ARBA" id="ARBA00022448"/>
    </source>
</evidence>
<comment type="caution">
    <text evidence="4">The sequence shown here is derived from an EMBL/GenBank/DDBJ whole genome shotgun (WGS) entry which is preliminary data.</text>
</comment>
<dbReference type="Proteomes" id="UP001384579">
    <property type="component" value="Unassembled WGS sequence"/>
</dbReference>
<dbReference type="EMBL" id="JBBLXS010000196">
    <property type="protein sequence ID" value="MEK0186243.1"/>
    <property type="molecule type" value="Genomic_DNA"/>
</dbReference>
<feature type="compositionally biased region" description="Low complexity" evidence="2">
    <location>
        <begin position="151"/>
        <end position="183"/>
    </location>
</feature>
<feature type="transmembrane region" description="Helical" evidence="3">
    <location>
        <begin position="195"/>
        <end position="214"/>
    </location>
</feature>
<keyword evidence="5" id="KW-1185">Reference proteome</keyword>
<feature type="region of interest" description="Disordered" evidence="2">
    <location>
        <begin position="151"/>
        <end position="188"/>
    </location>
</feature>
<reference evidence="4 5" key="1">
    <citation type="journal article" date="2020" name="Harmful Algae">
        <title>Molecular and morphological characterization of a novel dihydroanatoxin-a producing Microcoleus species (cyanobacteria) from the Russian River, California, USA.</title>
        <authorList>
            <person name="Conklin K.Y."/>
            <person name="Stancheva R."/>
            <person name="Otten T.G."/>
            <person name="Fadness R."/>
            <person name="Boyer G.L."/>
            <person name="Read B."/>
            <person name="Zhang X."/>
            <person name="Sheath R.G."/>
        </authorList>
    </citation>
    <scope>NUCLEOTIDE SEQUENCE [LARGE SCALE GENOMIC DNA]</scope>
    <source>
        <strain evidence="4 5">PTRS2</strain>
    </source>
</reference>
<organism evidence="4 5">
    <name type="scientific">Microcoleus anatoxicus PTRS2</name>
    <dbReference type="NCBI Taxonomy" id="2705321"/>
    <lineage>
        <taxon>Bacteria</taxon>
        <taxon>Bacillati</taxon>
        <taxon>Cyanobacteriota</taxon>
        <taxon>Cyanophyceae</taxon>
        <taxon>Oscillatoriophycideae</taxon>
        <taxon>Oscillatoriales</taxon>
        <taxon>Microcoleaceae</taxon>
        <taxon>Microcoleus</taxon>
        <taxon>Microcoleus anatoxicus</taxon>
    </lineage>
</organism>
<gene>
    <name evidence="4" type="ORF">WMG39_15495</name>
</gene>
<keyword evidence="3" id="KW-0812">Transmembrane</keyword>
<proteinExistence type="predicted"/>
<keyword evidence="3" id="KW-1133">Transmembrane helix</keyword>
<sequence length="219" mass="22102">MLSKSLQLNSLSIARYGSSFVLGLMLCTASAPVLAHVGHNSEFAGGDAAKIMQPIEVDANKAAALGIKTEAIPPTTDGGILKVPSTSLIDANGQKLVYIQEGATYKPISVQIGSDSGDVVEIKEGNLVSGNQIVTQGATLLYSEALRGKPQAEAQASPATSQASPAISQASPATSQASPATSQVEAQPAQGSSPLMWVGGAGVLLVGGFAVFALKGQGK</sequence>